<gene>
    <name evidence="3" type="ORF">QTG54_013021</name>
</gene>
<comment type="caution">
    <text evidence="3">The sequence shown here is derived from an EMBL/GenBank/DDBJ whole genome shotgun (WGS) entry which is preliminary data.</text>
</comment>
<dbReference type="Proteomes" id="UP001224775">
    <property type="component" value="Unassembled WGS sequence"/>
</dbReference>
<protein>
    <recommendedName>
        <fullName evidence="2">Hemerythrin-like domain-containing protein</fullName>
    </recommendedName>
</protein>
<dbReference type="EMBL" id="JATAAI010000029">
    <property type="protein sequence ID" value="KAK1736421.1"/>
    <property type="molecule type" value="Genomic_DNA"/>
</dbReference>
<evidence type="ECO:0000256" key="1">
    <source>
        <dbReference type="SAM" id="MobiDB-lite"/>
    </source>
</evidence>
<accession>A0AAD9D6Y0</accession>
<organism evidence="3 4">
    <name type="scientific">Skeletonema marinoi</name>
    <dbReference type="NCBI Taxonomy" id="267567"/>
    <lineage>
        <taxon>Eukaryota</taxon>
        <taxon>Sar</taxon>
        <taxon>Stramenopiles</taxon>
        <taxon>Ochrophyta</taxon>
        <taxon>Bacillariophyta</taxon>
        <taxon>Coscinodiscophyceae</taxon>
        <taxon>Thalassiosirophycidae</taxon>
        <taxon>Thalassiosirales</taxon>
        <taxon>Skeletonemataceae</taxon>
        <taxon>Skeletonema</taxon>
        <taxon>Skeletonema marinoi-dohrnii complex</taxon>
    </lineage>
</organism>
<dbReference type="AlphaFoldDB" id="A0AAD9D6Y0"/>
<feature type="compositionally biased region" description="Low complexity" evidence="1">
    <location>
        <begin position="16"/>
        <end position="28"/>
    </location>
</feature>
<dbReference type="CDD" id="cd12108">
    <property type="entry name" value="Hr-like"/>
    <property type="match status" value="1"/>
</dbReference>
<name>A0AAD9D6Y0_9STRA</name>
<dbReference type="InterPro" id="IPR012312">
    <property type="entry name" value="Hemerythrin-like"/>
</dbReference>
<reference evidence="3" key="1">
    <citation type="submission" date="2023-06" db="EMBL/GenBank/DDBJ databases">
        <title>Survivors Of The Sea: Transcriptome response of Skeletonema marinoi to long-term dormancy.</title>
        <authorList>
            <person name="Pinder M.I.M."/>
            <person name="Kourtchenko O."/>
            <person name="Robertson E.K."/>
            <person name="Larsson T."/>
            <person name="Maumus F."/>
            <person name="Osuna-Cruz C.M."/>
            <person name="Vancaester E."/>
            <person name="Stenow R."/>
            <person name="Vandepoele K."/>
            <person name="Ploug H."/>
            <person name="Bruchert V."/>
            <person name="Godhe A."/>
            <person name="Topel M."/>
        </authorList>
    </citation>
    <scope>NUCLEOTIDE SEQUENCE</scope>
    <source>
        <strain evidence="3">R05AC</strain>
    </source>
</reference>
<proteinExistence type="predicted"/>
<evidence type="ECO:0000313" key="3">
    <source>
        <dbReference type="EMBL" id="KAK1736421.1"/>
    </source>
</evidence>
<feature type="region of interest" description="Disordered" evidence="1">
    <location>
        <begin position="1"/>
        <end position="30"/>
    </location>
</feature>
<feature type="domain" description="Hemerythrin-like" evidence="2">
    <location>
        <begin position="75"/>
        <end position="203"/>
    </location>
</feature>
<dbReference type="Gene3D" id="1.20.120.520">
    <property type="entry name" value="nmb1532 protein domain like"/>
    <property type="match status" value="1"/>
</dbReference>
<evidence type="ECO:0000313" key="4">
    <source>
        <dbReference type="Proteomes" id="UP001224775"/>
    </source>
</evidence>
<dbReference type="Pfam" id="PF01814">
    <property type="entry name" value="Hemerythrin"/>
    <property type="match status" value="1"/>
</dbReference>
<keyword evidence="4" id="KW-1185">Reference proteome</keyword>
<sequence>MSASGGASSKDEISSSRRSSLSANRSPSMVLGPRVSSVKIINPTSLFVPSKLTSEVFSTENPPLDWADAGLLIPHEAIRRQMAMMLQSVNAMSDSPEDKEAWKLTLFSKWYIEYLYESVHEHHDAEEKIYFPWMITKTTIPEKEFGQSHEELMSAMAEIKQCCAEIIKKGGKGCSAQVATLKEKVPKFDVDMRAHLKEEEETVPALLRENFTHEEEGQIVEQILQAGGLGLAKKFLPAVLLAAQEWTTDAFYADFVGSIPPPIKHLVDKYFLPDFENVVMIMRDAPTLASEPKLKRVPCCGIPFCFPCLI</sequence>
<evidence type="ECO:0000259" key="2">
    <source>
        <dbReference type="Pfam" id="PF01814"/>
    </source>
</evidence>